<name>A0A1I5RYN2_9BACT</name>
<sequence>MTKFLILRFSSIGDIVLTTPVIRCLKKQYPEAEVHFATKKSYKTILENNPYVDKLFLLENGLNPLISELKQENYDYIIDLHNNLRTRIIKFRLGKKSFSFDKLNLRKWLYVKFKKNLMPNVHIVDRYMKTVEDLGILNDNEGLDYFIPERDEMPADWLPESHRNGYTVYAIGGQHETKKLPLEKMLELCRNIKHPIVLVGGKEDFEQGEKLMAALAGISPAAAIINTCGKCNLNQSASLLRNAELVYTHDTGMMHVAAALKKKVVSIWGNTVPEFGMYPYQTNFVVVENKNLHCRPCSKIGFDKCPAGHFKCMKEINLNISQEK</sequence>
<dbReference type="InterPro" id="IPR002201">
    <property type="entry name" value="Glyco_trans_9"/>
</dbReference>
<gene>
    <name evidence="3" type="ORF">SAMN04515674_104310</name>
</gene>
<dbReference type="STRING" id="1079859.SAMN04515674_104310"/>
<evidence type="ECO:0000256" key="1">
    <source>
        <dbReference type="ARBA" id="ARBA00022676"/>
    </source>
</evidence>
<dbReference type="AlphaFoldDB" id="A0A1I5RYN2"/>
<dbReference type="SUPFAM" id="SSF53756">
    <property type="entry name" value="UDP-Glycosyltransferase/glycogen phosphorylase"/>
    <property type="match status" value="1"/>
</dbReference>
<dbReference type="Proteomes" id="UP000199306">
    <property type="component" value="Unassembled WGS sequence"/>
</dbReference>
<organism evidence="3 4">
    <name type="scientific">Pseudarcicella hirudinis</name>
    <dbReference type="NCBI Taxonomy" id="1079859"/>
    <lineage>
        <taxon>Bacteria</taxon>
        <taxon>Pseudomonadati</taxon>
        <taxon>Bacteroidota</taxon>
        <taxon>Cytophagia</taxon>
        <taxon>Cytophagales</taxon>
        <taxon>Flectobacillaceae</taxon>
        <taxon>Pseudarcicella</taxon>
    </lineage>
</organism>
<evidence type="ECO:0000313" key="3">
    <source>
        <dbReference type="EMBL" id="SFP63550.1"/>
    </source>
</evidence>
<dbReference type="Pfam" id="PF01075">
    <property type="entry name" value="Glyco_transf_9"/>
    <property type="match status" value="1"/>
</dbReference>
<dbReference type="Gene3D" id="3.40.50.2000">
    <property type="entry name" value="Glycogen Phosphorylase B"/>
    <property type="match status" value="2"/>
</dbReference>
<dbReference type="InterPro" id="IPR051199">
    <property type="entry name" value="LPS_LOS_Heptosyltrfase"/>
</dbReference>
<dbReference type="EMBL" id="FOXH01000004">
    <property type="protein sequence ID" value="SFP63550.1"/>
    <property type="molecule type" value="Genomic_DNA"/>
</dbReference>
<keyword evidence="1" id="KW-0328">Glycosyltransferase</keyword>
<protein>
    <submittedName>
        <fullName evidence="3">Heptosyltransferase-2</fullName>
    </submittedName>
</protein>
<dbReference type="PANTHER" id="PTHR30160:SF1">
    <property type="entry name" value="LIPOPOLYSACCHARIDE 1,2-N-ACETYLGLUCOSAMINETRANSFERASE-RELATED"/>
    <property type="match status" value="1"/>
</dbReference>
<dbReference type="PANTHER" id="PTHR30160">
    <property type="entry name" value="TETRAACYLDISACCHARIDE 4'-KINASE-RELATED"/>
    <property type="match status" value="1"/>
</dbReference>
<accession>A0A1I5RYN2</accession>
<keyword evidence="2 3" id="KW-0808">Transferase</keyword>
<evidence type="ECO:0000256" key="2">
    <source>
        <dbReference type="ARBA" id="ARBA00022679"/>
    </source>
</evidence>
<dbReference type="OrthoDB" id="9768048at2"/>
<dbReference type="CDD" id="cd03789">
    <property type="entry name" value="GT9_LPS_heptosyltransferase"/>
    <property type="match status" value="1"/>
</dbReference>
<dbReference type="RefSeq" id="WP_092015888.1">
    <property type="nucleotide sequence ID" value="NZ_FOXH01000004.1"/>
</dbReference>
<dbReference type="GO" id="GO:0009244">
    <property type="term" value="P:lipopolysaccharide core region biosynthetic process"/>
    <property type="evidence" value="ECO:0007669"/>
    <property type="project" value="TreeGrafter"/>
</dbReference>
<evidence type="ECO:0000313" key="4">
    <source>
        <dbReference type="Proteomes" id="UP000199306"/>
    </source>
</evidence>
<reference evidence="3 4" key="1">
    <citation type="submission" date="2016-10" db="EMBL/GenBank/DDBJ databases">
        <authorList>
            <person name="de Groot N.N."/>
        </authorList>
    </citation>
    <scope>NUCLEOTIDE SEQUENCE [LARGE SCALE GENOMIC DNA]</scope>
    <source>
        <strain evidence="4">E92,LMG 26720,CCM 7988</strain>
    </source>
</reference>
<dbReference type="GO" id="GO:0005829">
    <property type="term" value="C:cytosol"/>
    <property type="evidence" value="ECO:0007669"/>
    <property type="project" value="TreeGrafter"/>
</dbReference>
<keyword evidence="4" id="KW-1185">Reference proteome</keyword>
<proteinExistence type="predicted"/>
<dbReference type="GO" id="GO:0008713">
    <property type="term" value="F:ADP-heptose-lipopolysaccharide heptosyltransferase activity"/>
    <property type="evidence" value="ECO:0007669"/>
    <property type="project" value="TreeGrafter"/>
</dbReference>